<dbReference type="OrthoDB" id="6766761at2759"/>
<name>A0A8K0D9X6_IGNLU</name>
<gene>
    <name evidence="2" type="ORF">ILUMI_04310</name>
</gene>
<proteinExistence type="predicted"/>
<dbReference type="AlphaFoldDB" id="A0A8K0D9X6"/>
<feature type="region of interest" description="Disordered" evidence="1">
    <location>
        <begin position="484"/>
        <end position="522"/>
    </location>
</feature>
<feature type="region of interest" description="Disordered" evidence="1">
    <location>
        <begin position="686"/>
        <end position="760"/>
    </location>
</feature>
<protein>
    <submittedName>
        <fullName evidence="2">Uncharacterized protein</fullName>
    </submittedName>
</protein>
<evidence type="ECO:0000313" key="2">
    <source>
        <dbReference type="EMBL" id="KAF2901869.1"/>
    </source>
</evidence>
<evidence type="ECO:0000256" key="1">
    <source>
        <dbReference type="SAM" id="MobiDB-lite"/>
    </source>
</evidence>
<organism evidence="2 3">
    <name type="scientific">Ignelater luminosus</name>
    <name type="common">Cucubano</name>
    <name type="synonym">Pyrophorus luminosus</name>
    <dbReference type="NCBI Taxonomy" id="2038154"/>
    <lineage>
        <taxon>Eukaryota</taxon>
        <taxon>Metazoa</taxon>
        <taxon>Ecdysozoa</taxon>
        <taxon>Arthropoda</taxon>
        <taxon>Hexapoda</taxon>
        <taxon>Insecta</taxon>
        <taxon>Pterygota</taxon>
        <taxon>Neoptera</taxon>
        <taxon>Endopterygota</taxon>
        <taxon>Coleoptera</taxon>
        <taxon>Polyphaga</taxon>
        <taxon>Elateriformia</taxon>
        <taxon>Elateroidea</taxon>
        <taxon>Elateridae</taxon>
        <taxon>Agrypninae</taxon>
        <taxon>Pyrophorini</taxon>
        <taxon>Ignelater</taxon>
    </lineage>
</organism>
<feature type="compositionally biased region" description="Polar residues" evidence="1">
    <location>
        <begin position="484"/>
        <end position="520"/>
    </location>
</feature>
<sequence length="1043" mass="116245">MTDANVNLAHVTKASSNVNTVTNQVATSFQQPLIITADRSGLNTNELSQETIPNMTDANANLAHATRASSNVNTVFQHSSHLTSSTPRSTNYSIEELKKSSVNSPTQTNQKISSVILDTNKKSDIPINELSTFHPSRLSDKYHDKTPMSQHTRNNEYNTGNLNSNHTIQKAHQQSLNNSSIPYAENIDEPINFSIRASREPSGNLHQSNVALQKNNITKLDSKQESLLTKSVVISPNADGNRNNIINKTNNYVSPANNVISHSTKALCSPTGICKPLPPSSVNSDKNKDQAVQAIPAISPLHSTNVEGNSPKNDLVNTAQKSLAENTFTESPKNVQSNGNNENDITLVEISHQSPPSDRIKSPQSDISVVNNANQNADATSIAQNKDEHVSQNELSSTVIDMSKTSVPIPPKSPLRNKPANEISNIISVIQENISEDTHNLQPLTHANERLSQSKICIRTPQESPTKVESSLNTQKNVEKSVIQTLPQHQSGSTKNSQNIDSRIDSSMQPTLPPNKSQDILNDEKKSIIVQETHVKSESQNMTSVIDNRNSEVSELKPQLLPKSPHNENIKRQPSNQQSENLTFKSYELNANSNTKYFEAKQPVEKCSLNKDSVPSGSSANNLSNRGIIDAPAAPRFPLPRIPFQEEMMPFKLYASYPPPRNETRDLSKFQQIHARLMYHPTSIVGNPYLDRRQEPSSSPTEKVSSPKFHKMYVKSSHSNQTTEIRSDEFDRRAALTLRPQVNLPPNETDQNEEDELSDNSVQVNHCEVQISSNPLSKSAFTDRRNKCIIGSKSHDTQSGQHTDLNDSRNLPKKTVKEDPRRINIKSADTSHFTGNLSPDYGYYSPLTKNAPPTFDSTVYHPSFSYNDPNPNANNANFSKSNNIPSSRPSINSRENVQHTNILSPVHNKVSNIANNAYPNHFVKPPINPYQIPVRSSIFTNVAQEDEDNLSSILQKLHPAETLNPEQYVTEMTTLESSSCPKPFLEFYSYLTKKQIANNQSPISFRIFLEFHNAGKLKNCENAFRIYSEKHEKERKEMQRSNK</sequence>
<feature type="compositionally biased region" description="Polar residues" evidence="1">
    <location>
        <begin position="572"/>
        <end position="581"/>
    </location>
</feature>
<feature type="compositionally biased region" description="Basic and acidic residues" evidence="1">
    <location>
        <begin position="725"/>
        <end position="734"/>
    </location>
</feature>
<accession>A0A8K0D9X6</accession>
<comment type="caution">
    <text evidence="2">The sequence shown here is derived from an EMBL/GenBank/DDBJ whole genome shotgun (WGS) entry which is preliminary data.</text>
</comment>
<feature type="region of interest" description="Disordered" evidence="1">
    <location>
        <begin position="559"/>
        <end position="581"/>
    </location>
</feature>
<dbReference type="EMBL" id="VTPC01001466">
    <property type="protein sequence ID" value="KAF2901869.1"/>
    <property type="molecule type" value="Genomic_DNA"/>
</dbReference>
<dbReference type="Proteomes" id="UP000801492">
    <property type="component" value="Unassembled WGS sequence"/>
</dbReference>
<reference evidence="2" key="1">
    <citation type="submission" date="2019-08" db="EMBL/GenBank/DDBJ databases">
        <title>The genome of the North American firefly Photinus pyralis.</title>
        <authorList>
            <consortium name="Photinus pyralis genome working group"/>
            <person name="Fallon T.R."/>
            <person name="Sander Lower S.E."/>
            <person name="Weng J.-K."/>
        </authorList>
    </citation>
    <scope>NUCLEOTIDE SEQUENCE</scope>
    <source>
        <strain evidence="2">TRF0915ILg1</strain>
        <tissue evidence="2">Whole body</tissue>
    </source>
</reference>
<keyword evidence="3" id="KW-1185">Reference proteome</keyword>
<evidence type="ECO:0000313" key="3">
    <source>
        <dbReference type="Proteomes" id="UP000801492"/>
    </source>
</evidence>
<feature type="region of interest" description="Disordered" evidence="1">
    <location>
        <begin position="791"/>
        <end position="817"/>
    </location>
</feature>